<organism evidence="1 2">
    <name type="scientific">Dissulfuribacter thermophilus</name>
    <dbReference type="NCBI Taxonomy" id="1156395"/>
    <lineage>
        <taxon>Bacteria</taxon>
        <taxon>Pseudomonadati</taxon>
        <taxon>Thermodesulfobacteriota</taxon>
        <taxon>Dissulfuribacteria</taxon>
        <taxon>Dissulfuribacterales</taxon>
        <taxon>Dissulfuribacteraceae</taxon>
        <taxon>Dissulfuribacter</taxon>
    </lineage>
</organism>
<dbReference type="STRING" id="1156395.DBT_1132"/>
<protein>
    <submittedName>
        <fullName evidence="1">Uncharacterized protein</fullName>
    </submittedName>
</protein>
<comment type="caution">
    <text evidence="1">The sequence shown here is derived from an EMBL/GenBank/DDBJ whole genome shotgun (WGS) entry which is preliminary data.</text>
</comment>
<reference evidence="1 2" key="1">
    <citation type="submission" date="2016-06" db="EMBL/GenBank/DDBJ databases">
        <title>Respiratory ammonification of nitrate coupled to the oxidation of elemental sulfur in deep-sea autotrophic thermophilic bacteria.</title>
        <authorList>
            <person name="Slobodkina G.B."/>
            <person name="Mardanov A.V."/>
            <person name="Ravin N.V."/>
            <person name="Frolova A.A."/>
            <person name="Viryasiv M.B."/>
            <person name="Chernyh N.A."/>
            <person name="Bonch-Osmolovskaya E.A."/>
            <person name="Slobodkin A.I."/>
        </authorList>
    </citation>
    <scope>NUCLEOTIDE SEQUENCE [LARGE SCALE GENOMIC DNA]</scope>
    <source>
        <strain evidence="1 2">S69</strain>
    </source>
</reference>
<dbReference type="EMBL" id="MAGO01000005">
    <property type="protein sequence ID" value="OCC15385.1"/>
    <property type="molecule type" value="Genomic_DNA"/>
</dbReference>
<proteinExistence type="predicted"/>
<dbReference type="Proteomes" id="UP000093080">
    <property type="component" value="Unassembled WGS sequence"/>
</dbReference>
<name>A0A1B9F6E5_9BACT</name>
<evidence type="ECO:0000313" key="1">
    <source>
        <dbReference type="EMBL" id="OCC15385.1"/>
    </source>
</evidence>
<accession>A0A1B9F6E5</accession>
<evidence type="ECO:0000313" key="2">
    <source>
        <dbReference type="Proteomes" id="UP000093080"/>
    </source>
</evidence>
<dbReference type="AlphaFoldDB" id="A0A1B9F6E5"/>
<sequence>MMSILHSYLSPSKGERGPCERLPSMYFSAIPNIYFTRKVILMILGLEEKKAKIYYL</sequence>
<keyword evidence="2" id="KW-1185">Reference proteome</keyword>
<gene>
    <name evidence="1" type="ORF">DBT_1132</name>
</gene>